<dbReference type="EMBL" id="FQ311430">
    <property type="protein sequence ID" value="CBQ67689.1"/>
    <property type="molecule type" value="Genomic_DNA"/>
</dbReference>
<accession>E6ZK36</accession>
<proteinExistence type="inferred from homology"/>
<feature type="domain" description="Mitochondrial outer membrane transport complex Sam37/metaxin N-terminal" evidence="3">
    <location>
        <begin position="64"/>
        <end position="148"/>
    </location>
</feature>
<dbReference type="InterPro" id="IPR050282">
    <property type="entry name" value="Cycloisomerase_2"/>
</dbReference>
<dbReference type="OrthoDB" id="1715191at2759"/>
<dbReference type="GO" id="GO:0017057">
    <property type="term" value="F:6-phosphogluconolactonase activity"/>
    <property type="evidence" value="ECO:0007669"/>
    <property type="project" value="TreeGrafter"/>
</dbReference>
<comment type="similarity">
    <text evidence="1">Belongs to the cycloisomerase 2 family.</text>
</comment>
<feature type="compositionally biased region" description="Low complexity" evidence="2">
    <location>
        <begin position="356"/>
        <end position="387"/>
    </location>
</feature>
<dbReference type="VEuPathDB" id="FungiDB:sr11639"/>
<evidence type="ECO:0000256" key="1">
    <source>
        <dbReference type="ARBA" id="ARBA00005564"/>
    </source>
</evidence>
<dbReference type="InterPro" id="IPR019564">
    <property type="entry name" value="Sam37/metaxin_N"/>
</dbReference>
<evidence type="ECO:0000313" key="5">
    <source>
        <dbReference type="Proteomes" id="UP000008867"/>
    </source>
</evidence>
<dbReference type="Gene3D" id="2.130.10.10">
    <property type="entry name" value="YVTN repeat-like/Quinoprotein amine dehydrogenase"/>
    <property type="match status" value="1"/>
</dbReference>
<dbReference type="SUPFAM" id="SSF75011">
    <property type="entry name" value="3-carboxy-cis,cis-mucoante lactonizing enzyme"/>
    <property type="match status" value="1"/>
</dbReference>
<dbReference type="GO" id="GO:0001401">
    <property type="term" value="C:SAM complex"/>
    <property type="evidence" value="ECO:0007669"/>
    <property type="project" value="InterPro"/>
</dbReference>
<sequence length="847" mass="89476">MSATSSATTLDNGARTLRLHVWGASDTLPTLDPTSLYAASLLFATFSHQPSVELQLASASTSLPRVPLLQVLDGDSNTTVELIDSVEAIRAFCVAAGGLDAALASNAELAAKQTALHALVDDQLLDLTLHSLFSLPANFRAVTAPAYPAVGGTEPAASSAIAKLASLPGRFQPSIPSRLRNVVETRLTAVGLWGLGGKEAASKTGEADELAARAGIVPASKKGLGASAREAVRDEFERSKVVQRWREVLDVLEAALQADAMLGAPEVGSLDAHVFGVLAPVFFSELPVDTLSKLVRTSYPRLAAYLSSTHTRLFPAALPWTPHAQLAATPPVLNTTTPPAGLLSYIWPLSPAPQKASSTPSASTTFPSLTTPPTAPSSRKAASPSASPEDRRLRWGRALWICSALVGLVGYTFASGIPPDFAQHDPSTSCASASTFPLTIPTSPQTCARKHHIVSGTFNSRSLFVLTYDTLLSTLSITHTVPAEGPHQYLALGLSSSGAQTVYATTWAPVSTLSAWHVSPTYELSFGNSVEITATGSYVHVQPPPYSSLSAPAFGGQAGVARWLGSAGGPTGELHVLDPVTGRIGTKVKELVFLPGGRGELEGADKSRRALRYGAHSFDCTPASPTGEQVAYIADLGANAVQAYTFPALQHLYTIRSKRSGDGPRHAIPHPHLPVVFAVTEHTNYVDAYRVLAYGEKAAVHVGEADLLLPAHLAHGRHEYRGDTLRFSSDLRFLYASTRGKSAATQGLVVAFRLNVSTDADGEMHVHMQRVATFTTRTSGGKANAIELSTSAIRDGVDHMVLTDDEQGYVDVLAFDLVRETFSVEATTQLPALDDGPQGASHAIWLL</sequence>
<gene>
    <name evidence="4" type="ORF">sr11639</name>
</gene>
<feature type="region of interest" description="Disordered" evidence="2">
    <location>
        <begin position="356"/>
        <end position="389"/>
    </location>
</feature>
<dbReference type="PANTHER" id="PTHR30344:SF4">
    <property type="entry name" value="CYCLASE, PUTATIVE (AFU_ORTHOLOGUE AFUA_6G11580)-RELATED"/>
    <property type="match status" value="1"/>
</dbReference>
<keyword evidence="5" id="KW-1185">Reference proteome</keyword>
<evidence type="ECO:0000313" key="4">
    <source>
        <dbReference type="EMBL" id="CBQ67689.1"/>
    </source>
</evidence>
<dbReference type="Proteomes" id="UP000008867">
    <property type="component" value="Chromosome 1"/>
</dbReference>
<reference evidence="4 5" key="1">
    <citation type="journal article" date="2010" name="Science">
        <title>Pathogenicity determinants in smut fungi revealed by genome comparison.</title>
        <authorList>
            <person name="Schirawski J."/>
            <person name="Mannhaupt G."/>
            <person name="Muench K."/>
            <person name="Brefort T."/>
            <person name="Schipper K."/>
            <person name="Doehlemann G."/>
            <person name="Di Stasio M."/>
            <person name="Roessel N."/>
            <person name="Mendoza-Mendoza A."/>
            <person name="Pester D."/>
            <person name="Mueller O."/>
            <person name="Winterberg B."/>
            <person name="Meyer E."/>
            <person name="Ghareeb H."/>
            <person name="Wollenberg T."/>
            <person name="Muensterkoetter M."/>
            <person name="Wong P."/>
            <person name="Walter M."/>
            <person name="Stukenbrock E."/>
            <person name="Gueldener U."/>
            <person name="Kahmann R."/>
        </authorList>
    </citation>
    <scope>NUCLEOTIDE SEQUENCE [LARGE SCALE GENOMIC DNA]</scope>
    <source>
        <strain evidence="5">SRZ2</strain>
    </source>
</reference>
<protein>
    <recommendedName>
        <fullName evidence="3">Mitochondrial outer membrane transport complex Sam37/metaxin N-terminal domain-containing protein</fullName>
    </recommendedName>
</protein>
<dbReference type="InterPro" id="IPR015943">
    <property type="entry name" value="WD40/YVTN_repeat-like_dom_sf"/>
</dbReference>
<dbReference type="InterPro" id="IPR019405">
    <property type="entry name" value="Lactonase_7-beta_prop"/>
</dbReference>
<dbReference type="eggNOG" id="ENOG502S1IZ">
    <property type="taxonomic scope" value="Eukaryota"/>
</dbReference>
<name>E6ZK36_SPORE</name>
<dbReference type="Pfam" id="PF10568">
    <property type="entry name" value="Tom37"/>
    <property type="match status" value="1"/>
</dbReference>
<dbReference type="AlphaFoldDB" id="E6ZK36"/>
<evidence type="ECO:0000259" key="3">
    <source>
        <dbReference type="Pfam" id="PF10568"/>
    </source>
</evidence>
<organism evidence="4 5">
    <name type="scientific">Sporisorium reilianum (strain SRZ2)</name>
    <name type="common">Maize head smut fungus</name>
    <dbReference type="NCBI Taxonomy" id="999809"/>
    <lineage>
        <taxon>Eukaryota</taxon>
        <taxon>Fungi</taxon>
        <taxon>Dikarya</taxon>
        <taxon>Basidiomycota</taxon>
        <taxon>Ustilaginomycotina</taxon>
        <taxon>Ustilaginomycetes</taxon>
        <taxon>Ustilaginales</taxon>
        <taxon>Ustilaginaceae</taxon>
        <taxon>Sporisorium</taxon>
    </lineage>
</organism>
<dbReference type="Pfam" id="PF10282">
    <property type="entry name" value="Lactonase"/>
    <property type="match status" value="1"/>
</dbReference>
<evidence type="ECO:0000256" key="2">
    <source>
        <dbReference type="SAM" id="MobiDB-lite"/>
    </source>
</evidence>
<dbReference type="HOGENOM" id="CLU_336545_0_0_1"/>
<dbReference type="PANTHER" id="PTHR30344">
    <property type="entry name" value="6-PHOSPHOGLUCONOLACTONASE-RELATED"/>
    <property type="match status" value="1"/>
</dbReference>